<evidence type="ECO:0000256" key="2">
    <source>
        <dbReference type="ARBA" id="ARBA00022475"/>
    </source>
</evidence>
<evidence type="ECO:0000313" key="8">
    <source>
        <dbReference type="EMBL" id="RDL44101.1"/>
    </source>
</evidence>
<keyword evidence="2" id="KW-1003">Cell membrane</keyword>
<evidence type="ECO:0000256" key="4">
    <source>
        <dbReference type="ARBA" id="ARBA00022989"/>
    </source>
</evidence>
<feature type="transmembrane region" description="Helical" evidence="6">
    <location>
        <begin position="100"/>
        <end position="119"/>
    </location>
</feature>
<dbReference type="InterPro" id="IPR051791">
    <property type="entry name" value="Pra-immunoreactive"/>
</dbReference>
<dbReference type="PANTHER" id="PTHR36115:SF10">
    <property type="entry name" value="RDD DOMAIN-CONTAINING PROTEIN"/>
    <property type="match status" value="1"/>
</dbReference>
<dbReference type="EMBL" id="QKRA01000004">
    <property type="protein sequence ID" value="RDL44101.1"/>
    <property type="molecule type" value="Genomic_DNA"/>
</dbReference>
<evidence type="ECO:0000256" key="6">
    <source>
        <dbReference type="SAM" id="Phobius"/>
    </source>
</evidence>
<gene>
    <name evidence="8" type="ORF">DN730_10720</name>
</gene>
<protein>
    <submittedName>
        <fullName evidence="8">RDD family protein</fullName>
    </submittedName>
</protein>
<feature type="transmembrane region" description="Helical" evidence="6">
    <location>
        <begin position="50"/>
        <end position="68"/>
    </location>
</feature>
<dbReference type="GO" id="GO:0005886">
    <property type="term" value="C:plasma membrane"/>
    <property type="evidence" value="ECO:0007669"/>
    <property type="project" value="UniProtKB-SubCell"/>
</dbReference>
<dbReference type="AlphaFoldDB" id="A0A370U8J6"/>
<dbReference type="OrthoDB" id="9793824at2"/>
<dbReference type="Pfam" id="PF06271">
    <property type="entry name" value="RDD"/>
    <property type="match status" value="1"/>
</dbReference>
<keyword evidence="4 6" id="KW-1133">Transmembrane helix</keyword>
<keyword evidence="3 6" id="KW-0812">Transmembrane</keyword>
<feature type="transmembrane region" description="Helical" evidence="6">
    <location>
        <begin position="12"/>
        <end position="38"/>
    </location>
</feature>
<proteinExistence type="predicted"/>
<name>A0A370U8J6_9GAMM</name>
<evidence type="ECO:0000256" key="5">
    <source>
        <dbReference type="ARBA" id="ARBA00023136"/>
    </source>
</evidence>
<sequence>MTMTVQLKRISLWRRLAAAFYDLLLLLALYFLVGWIAVMSNDGEAVDGRLLFWPLLLIAWGFFAKFWCHPGQTLGMQVWKFRIVNKYGTALTFRQASARFLLSLISWACVGLGFIWVLIDRDGLAWHDRLSHTRLEFIDHQAKSESKGR</sequence>
<comment type="caution">
    <text evidence="8">The sequence shown here is derived from an EMBL/GenBank/DDBJ whole genome shotgun (WGS) entry which is preliminary data.</text>
</comment>
<comment type="subcellular location">
    <subcellularLocation>
        <location evidence="1">Cell membrane</location>
        <topology evidence="1">Multi-pass membrane protein</topology>
    </subcellularLocation>
</comment>
<dbReference type="PANTHER" id="PTHR36115">
    <property type="entry name" value="PROLINE-RICH ANTIGEN HOMOLOG-RELATED"/>
    <property type="match status" value="1"/>
</dbReference>
<accession>A0A370U8J6</accession>
<evidence type="ECO:0000259" key="7">
    <source>
        <dbReference type="Pfam" id="PF06271"/>
    </source>
</evidence>
<keyword evidence="9" id="KW-1185">Reference proteome</keyword>
<dbReference type="InterPro" id="IPR010432">
    <property type="entry name" value="RDD"/>
</dbReference>
<evidence type="ECO:0000256" key="3">
    <source>
        <dbReference type="ARBA" id="ARBA00022692"/>
    </source>
</evidence>
<reference evidence="8 9" key="1">
    <citation type="submission" date="2018-06" db="EMBL/GenBank/DDBJ databases">
        <title>Marinomonas sp. YLB-05 draft genome sequence.</title>
        <authorList>
            <person name="Yu L."/>
            <person name="Tang X."/>
        </authorList>
    </citation>
    <scope>NUCLEOTIDE SEQUENCE [LARGE SCALE GENOMIC DNA]</scope>
    <source>
        <strain evidence="8 9">YLB-05</strain>
    </source>
</reference>
<dbReference type="Proteomes" id="UP000254326">
    <property type="component" value="Unassembled WGS sequence"/>
</dbReference>
<organism evidence="8 9">
    <name type="scientific">Marinomonas piezotolerans</name>
    <dbReference type="NCBI Taxonomy" id="2213058"/>
    <lineage>
        <taxon>Bacteria</taxon>
        <taxon>Pseudomonadati</taxon>
        <taxon>Pseudomonadota</taxon>
        <taxon>Gammaproteobacteria</taxon>
        <taxon>Oceanospirillales</taxon>
        <taxon>Oceanospirillaceae</taxon>
        <taxon>Marinomonas</taxon>
    </lineage>
</organism>
<evidence type="ECO:0000313" key="9">
    <source>
        <dbReference type="Proteomes" id="UP000254326"/>
    </source>
</evidence>
<feature type="domain" description="RDD" evidence="7">
    <location>
        <begin position="11"/>
        <end position="131"/>
    </location>
</feature>
<evidence type="ECO:0000256" key="1">
    <source>
        <dbReference type="ARBA" id="ARBA00004651"/>
    </source>
</evidence>
<keyword evidence="5 6" id="KW-0472">Membrane</keyword>